<organism evidence="2 3">
    <name type="scientific">Hydrogenophaga intermedia</name>
    <dbReference type="NCBI Taxonomy" id="65786"/>
    <lineage>
        <taxon>Bacteria</taxon>
        <taxon>Pseudomonadati</taxon>
        <taxon>Pseudomonadota</taxon>
        <taxon>Betaproteobacteria</taxon>
        <taxon>Burkholderiales</taxon>
        <taxon>Comamonadaceae</taxon>
        <taxon>Hydrogenophaga</taxon>
    </lineage>
</organism>
<dbReference type="SUPFAM" id="SSF54637">
    <property type="entry name" value="Thioesterase/thiol ester dehydrase-isomerase"/>
    <property type="match status" value="1"/>
</dbReference>
<gene>
    <name evidence="2" type="ORF">BN948_03979</name>
</gene>
<dbReference type="Pfam" id="PF01575">
    <property type="entry name" value="MaoC_dehydratas"/>
    <property type="match status" value="1"/>
</dbReference>
<dbReference type="Gene3D" id="3.10.129.10">
    <property type="entry name" value="Hotdog Thioesterase"/>
    <property type="match status" value="1"/>
</dbReference>
<dbReference type="AlphaFoldDB" id="A0A1L1PJI8"/>
<dbReference type="PANTHER" id="PTHR43664:SF1">
    <property type="entry name" value="BETA-METHYLMALYL-COA DEHYDRATASE"/>
    <property type="match status" value="1"/>
</dbReference>
<evidence type="ECO:0000313" key="3">
    <source>
        <dbReference type="Proteomes" id="UP000028878"/>
    </source>
</evidence>
<protein>
    <submittedName>
        <fullName evidence="2">Dehydratase MaoC-like domain-containing protein</fullName>
    </submittedName>
</protein>
<dbReference type="PANTHER" id="PTHR43664">
    <property type="entry name" value="MONOAMINE OXIDASE-RELATED"/>
    <property type="match status" value="1"/>
</dbReference>
<evidence type="ECO:0000259" key="1">
    <source>
        <dbReference type="Pfam" id="PF01575"/>
    </source>
</evidence>
<dbReference type="InterPro" id="IPR002539">
    <property type="entry name" value="MaoC-like_dom"/>
</dbReference>
<dbReference type="EMBL" id="CCAE010000046">
    <property type="protein sequence ID" value="CDN89540.1"/>
    <property type="molecule type" value="Genomic_DNA"/>
</dbReference>
<accession>A0A1L1PJI8</accession>
<keyword evidence="3" id="KW-1185">Reference proteome</keyword>
<dbReference type="InterPro" id="IPR029069">
    <property type="entry name" value="HotDog_dom_sf"/>
</dbReference>
<dbReference type="InterPro" id="IPR052342">
    <property type="entry name" value="MCH/BMMD"/>
</dbReference>
<evidence type="ECO:0000313" key="2">
    <source>
        <dbReference type="EMBL" id="CDN89540.1"/>
    </source>
</evidence>
<proteinExistence type="predicted"/>
<sequence length="163" mass="18182">MTRNITTRPRGQYFDEFAVGDRFQTARRTITQADIVNFAGVSGDFNAPHMDHEFCRTQPYGEPIAHGPLVFAVSTGLLCQSGLNDGTLVAMLGIDKWRIHAPVKVGDTLHLTMEVIETRLTSQGDRGVVGFRREIVNQRGVAVHTMEVQCMYLRDPDRAPLPN</sequence>
<dbReference type="RefSeq" id="WP_009519866.1">
    <property type="nucleotide sequence ID" value="NZ_CCAE010000046.1"/>
</dbReference>
<dbReference type="Proteomes" id="UP000028878">
    <property type="component" value="Unassembled WGS sequence"/>
</dbReference>
<name>A0A1L1PJI8_HYDIT</name>
<reference evidence="3" key="1">
    <citation type="submission" date="2014-11" db="EMBL/GenBank/DDBJ databases">
        <title>Draft genome sequence of Hydrogenophaga intermedia S1.</title>
        <authorList>
            <person name="Gan H.M."/>
            <person name="Chew T.H."/>
            <person name="Stolz A."/>
        </authorList>
    </citation>
    <scope>NUCLEOTIDE SEQUENCE [LARGE SCALE GENOMIC DNA]</scope>
    <source>
        <strain evidence="3">S1</strain>
    </source>
</reference>
<feature type="domain" description="MaoC-like" evidence="1">
    <location>
        <begin position="19"/>
        <end position="124"/>
    </location>
</feature>